<comment type="caution">
    <text evidence="2">The sequence shown here is derived from an EMBL/GenBank/DDBJ whole genome shotgun (WGS) entry which is preliminary data.</text>
</comment>
<gene>
    <name evidence="2" type="ORF">POF50_035240</name>
</gene>
<organism evidence="2">
    <name type="scientific">Streptantibioticus silvisoli</name>
    <dbReference type="NCBI Taxonomy" id="2705255"/>
    <lineage>
        <taxon>Bacteria</taxon>
        <taxon>Bacillati</taxon>
        <taxon>Actinomycetota</taxon>
        <taxon>Actinomycetes</taxon>
        <taxon>Kitasatosporales</taxon>
        <taxon>Streptomycetaceae</taxon>
        <taxon>Streptantibioticus</taxon>
    </lineage>
</organism>
<sequence>MSDTFGTPAAAGTPGSAPGTAGPAAPAAAAPTAPTASDTVHEAYSFACMNCGHGWEQSYEIAHRTDQYGHTSVVYYAESVPVPSPLTRPNCVECGGHLVRIMRSGRVSSVSSARWGHPAPAPSRRTSGGHRTATAAVGDLMADAVRRDGDPQAADPDRHHWLADFLALFHRRPHAVDGGRETVPGSGRNHDHDHDHDHPRAA</sequence>
<protein>
    <recommendedName>
        <fullName evidence="3">C2H2-type domain-containing protein</fullName>
    </recommendedName>
</protein>
<name>A0AA90H9W2_9ACTN</name>
<proteinExistence type="predicted"/>
<dbReference type="EMBL" id="JABXJJ020000095">
    <property type="protein sequence ID" value="MDI5974541.1"/>
    <property type="molecule type" value="Genomic_DNA"/>
</dbReference>
<feature type="compositionally biased region" description="Basic and acidic residues" evidence="1">
    <location>
        <begin position="188"/>
        <end position="202"/>
    </location>
</feature>
<dbReference type="RefSeq" id="WP_271318363.1">
    <property type="nucleotide sequence ID" value="NZ_JABXJJ020000095.1"/>
</dbReference>
<dbReference type="AlphaFoldDB" id="A0AA90H9W2"/>
<evidence type="ECO:0000256" key="1">
    <source>
        <dbReference type="SAM" id="MobiDB-lite"/>
    </source>
</evidence>
<feature type="region of interest" description="Disordered" evidence="1">
    <location>
        <begin position="1"/>
        <end position="33"/>
    </location>
</feature>
<evidence type="ECO:0008006" key="3">
    <source>
        <dbReference type="Google" id="ProtNLM"/>
    </source>
</evidence>
<feature type="region of interest" description="Disordered" evidence="1">
    <location>
        <begin position="110"/>
        <end position="131"/>
    </location>
</feature>
<reference evidence="2" key="1">
    <citation type="submission" date="2023-05" db="EMBL/GenBank/DDBJ databases">
        <title>Streptantibioticus silvisoli sp. nov., acidotolerant actinomycetes 1 from pine litter.</title>
        <authorList>
            <person name="Swiecimska M."/>
            <person name="Golinska P."/>
            <person name="Sangal V."/>
            <person name="Wachnowicz B."/>
            <person name="Goodfellow M."/>
        </authorList>
    </citation>
    <scope>NUCLEOTIDE SEQUENCE</scope>
    <source>
        <strain evidence="2">SL13</strain>
    </source>
</reference>
<evidence type="ECO:0000313" key="2">
    <source>
        <dbReference type="EMBL" id="MDI5974541.1"/>
    </source>
</evidence>
<accession>A0AA90H9W2</accession>
<feature type="region of interest" description="Disordered" evidence="1">
    <location>
        <begin position="176"/>
        <end position="202"/>
    </location>
</feature>